<proteinExistence type="predicted"/>
<keyword evidence="2" id="KW-1185">Reference proteome</keyword>
<dbReference type="InterPro" id="IPR015915">
    <property type="entry name" value="Kelch-typ_b-propeller"/>
</dbReference>
<dbReference type="EMBL" id="JAIWYP010000010">
    <property type="protein sequence ID" value="KAH3752989.1"/>
    <property type="molecule type" value="Genomic_DNA"/>
</dbReference>
<reference evidence="1" key="2">
    <citation type="submission" date="2020-11" db="EMBL/GenBank/DDBJ databases">
        <authorList>
            <person name="McCartney M.A."/>
            <person name="Auch B."/>
            <person name="Kono T."/>
            <person name="Mallez S."/>
            <person name="Becker A."/>
            <person name="Gohl D.M."/>
            <person name="Silverstein K.A.T."/>
            <person name="Koren S."/>
            <person name="Bechman K.B."/>
            <person name="Herman A."/>
            <person name="Abrahante J.E."/>
            <person name="Garbe J."/>
        </authorList>
    </citation>
    <scope>NUCLEOTIDE SEQUENCE</scope>
    <source>
        <strain evidence="1">Duluth1</strain>
        <tissue evidence="1">Whole animal</tissue>
    </source>
</reference>
<dbReference type="AlphaFoldDB" id="A0A9D4DSG6"/>
<dbReference type="InterPro" id="IPR042941">
    <property type="entry name" value="KLDC9"/>
</dbReference>
<dbReference type="GO" id="GO:0030332">
    <property type="term" value="F:cyclin binding"/>
    <property type="evidence" value="ECO:0007669"/>
    <property type="project" value="TreeGrafter"/>
</dbReference>
<comment type="caution">
    <text evidence="1">The sequence shown here is derived from an EMBL/GenBank/DDBJ whole genome shotgun (WGS) entry which is preliminary data.</text>
</comment>
<protein>
    <submittedName>
        <fullName evidence="1">Uncharacterized protein</fullName>
    </submittedName>
</protein>
<gene>
    <name evidence="1" type="ORF">DPMN_187617</name>
</gene>
<dbReference type="Pfam" id="PF24681">
    <property type="entry name" value="Kelch_KLHDC2_KLHL20_DRC7"/>
    <property type="match status" value="1"/>
</dbReference>
<dbReference type="SUPFAM" id="SSF117281">
    <property type="entry name" value="Kelch motif"/>
    <property type="match status" value="2"/>
</dbReference>
<name>A0A9D4DSG6_DREPO</name>
<dbReference type="Proteomes" id="UP000828390">
    <property type="component" value="Unassembled WGS sequence"/>
</dbReference>
<dbReference type="Gene3D" id="2.120.10.80">
    <property type="entry name" value="Kelch-type beta propeller"/>
    <property type="match status" value="2"/>
</dbReference>
<organism evidence="1 2">
    <name type="scientific">Dreissena polymorpha</name>
    <name type="common">Zebra mussel</name>
    <name type="synonym">Mytilus polymorpha</name>
    <dbReference type="NCBI Taxonomy" id="45954"/>
    <lineage>
        <taxon>Eukaryota</taxon>
        <taxon>Metazoa</taxon>
        <taxon>Spiralia</taxon>
        <taxon>Lophotrochozoa</taxon>
        <taxon>Mollusca</taxon>
        <taxon>Bivalvia</taxon>
        <taxon>Autobranchia</taxon>
        <taxon>Heteroconchia</taxon>
        <taxon>Euheterodonta</taxon>
        <taxon>Imparidentia</taxon>
        <taxon>Neoheterodontei</taxon>
        <taxon>Myida</taxon>
        <taxon>Dreissenoidea</taxon>
        <taxon>Dreissenidae</taxon>
        <taxon>Dreissena</taxon>
    </lineage>
</organism>
<sequence>MASASDHKLSVDWELVSRDGPAITNHTGCIIGTSFYIHGGVTKYGSTSPSDKLYKFDMLTNSWAELTHAGSPCLSHHAAVALGNRYVVLIGGWDGRQRVSSVHVFDTQDNRWIPARDTGFPEGAGLSSHAAAVLSSGEILIVGREGSLRIQRKHGNVYLLTGSAASGQFTYRKMTNNTASRSGHTVNSVGNTMYIIGGRDDQLIECHSGYISHEPMGALTSKFADFANVLKPMAKPPCGRKHHVAVSGKGAILVHGGETFDGRSREPVGEIYLVTTKPHLQFFKVGNSSVGRAGHVCASCVEKVLFHGGVAGRNVVQCDTYQLVCRQ</sequence>
<accession>A0A9D4DSG6</accession>
<dbReference type="OrthoDB" id="10251809at2759"/>
<evidence type="ECO:0000313" key="1">
    <source>
        <dbReference type="EMBL" id="KAH3752989.1"/>
    </source>
</evidence>
<dbReference type="PANTHER" id="PTHR47196:SF1">
    <property type="entry name" value="KELCH DOMAIN-CONTAINING PROTEIN 9"/>
    <property type="match status" value="1"/>
</dbReference>
<evidence type="ECO:0000313" key="2">
    <source>
        <dbReference type="Proteomes" id="UP000828390"/>
    </source>
</evidence>
<dbReference type="PANTHER" id="PTHR47196">
    <property type="entry name" value="KELCH DOMAIN-CONTAINING PROTEIN 9"/>
    <property type="match status" value="1"/>
</dbReference>
<reference evidence="1" key="1">
    <citation type="journal article" date="2019" name="bioRxiv">
        <title>The Genome of the Zebra Mussel, Dreissena polymorpha: A Resource for Invasive Species Research.</title>
        <authorList>
            <person name="McCartney M.A."/>
            <person name="Auch B."/>
            <person name="Kono T."/>
            <person name="Mallez S."/>
            <person name="Zhang Y."/>
            <person name="Obille A."/>
            <person name="Becker A."/>
            <person name="Abrahante J.E."/>
            <person name="Garbe J."/>
            <person name="Badalamenti J.P."/>
            <person name="Herman A."/>
            <person name="Mangelson H."/>
            <person name="Liachko I."/>
            <person name="Sullivan S."/>
            <person name="Sone E.D."/>
            <person name="Koren S."/>
            <person name="Silverstein K.A.T."/>
            <person name="Beckman K.B."/>
            <person name="Gohl D.M."/>
        </authorList>
    </citation>
    <scope>NUCLEOTIDE SEQUENCE</scope>
    <source>
        <strain evidence="1">Duluth1</strain>
        <tissue evidence="1">Whole animal</tissue>
    </source>
</reference>